<dbReference type="SUPFAM" id="SSF48452">
    <property type="entry name" value="TPR-like"/>
    <property type="match status" value="1"/>
</dbReference>
<evidence type="ECO:0000313" key="2">
    <source>
        <dbReference type="EMBL" id="PTX42312.1"/>
    </source>
</evidence>
<feature type="signal peptide" evidence="1">
    <location>
        <begin position="1"/>
        <end position="24"/>
    </location>
</feature>
<sequence>MRAIIKLRWSISIMLLCFSTSLLAQNEGQIMADQLYKTYKQKGAKEVLKVYNENNTNKEYEGMAEPLNVLAYRLMQDDKDLKAAEMLLQAQIEEYPNEANPYDSYSDVLMEMGKKDEAKKYIEKSMKMASEKDTEENQLVIEAGKVKMAMLENKDKQMNFLVGNWENETKTYSKGEETNSSVSSNSISYSDEGSIMIVDHNDPGNKPCCKRIMVYDPNEDEFDVAFMRRNQPTGIYNSKMKIKELDPNHLELTESYTNNDDEEVTMKHDIVKKTNKVEWTTYASTDGEWEKVRTMNLTKKN</sequence>
<feature type="chain" id="PRO_5015731282" evidence="1">
    <location>
        <begin position="25"/>
        <end position="301"/>
    </location>
</feature>
<comment type="caution">
    <text evidence="2">The sequence shown here is derived from an EMBL/GenBank/DDBJ whole genome shotgun (WGS) entry which is preliminary data.</text>
</comment>
<evidence type="ECO:0000256" key="1">
    <source>
        <dbReference type="SAM" id="SignalP"/>
    </source>
</evidence>
<evidence type="ECO:0000313" key="3">
    <source>
        <dbReference type="Proteomes" id="UP000244174"/>
    </source>
</evidence>
<dbReference type="Proteomes" id="UP000244174">
    <property type="component" value="Unassembled WGS sequence"/>
</dbReference>
<dbReference type="Gene3D" id="1.25.40.10">
    <property type="entry name" value="Tetratricopeptide repeat domain"/>
    <property type="match status" value="1"/>
</dbReference>
<dbReference type="RefSeq" id="WP_146167225.1">
    <property type="nucleotide sequence ID" value="NZ_QBKQ01000003.1"/>
</dbReference>
<keyword evidence="1" id="KW-0732">Signal</keyword>
<protein>
    <submittedName>
        <fullName evidence="2">Uncharacterized protein</fullName>
    </submittedName>
</protein>
<keyword evidence="3" id="KW-1185">Reference proteome</keyword>
<name>A0A2T6AET4_9FLAO</name>
<dbReference type="AlphaFoldDB" id="A0A2T6AET4"/>
<proteinExistence type="predicted"/>
<dbReference type="InterPro" id="IPR011990">
    <property type="entry name" value="TPR-like_helical_dom_sf"/>
</dbReference>
<accession>A0A2T6AET4</accession>
<gene>
    <name evidence="2" type="ORF">C8P64_2740</name>
</gene>
<organism evidence="2 3">
    <name type="scientific">Christiangramia gaetbulicola</name>
    <dbReference type="NCBI Taxonomy" id="703340"/>
    <lineage>
        <taxon>Bacteria</taxon>
        <taxon>Pseudomonadati</taxon>
        <taxon>Bacteroidota</taxon>
        <taxon>Flavobacteriia</taxon>
        <taxon>Flavobacteriales</taxon>
        <taxon>Flavobacteriaceae</taxon>
        <taxon>Christiangramia</taxon>
    </lineage>
</organism>
<dbReference type="OrthoDB" id="1411613at2"/>
<dbReference type="EMBL" id="QBKQ01000003">
    <property type="protein sequence ID" value="PTX42312.1"/>
    <property type="molecule type" value="Genomic_DNA"/>
</dbReference>
<reference evidence="2 3" key="1">
    <citation type="submission" date="2018-04" db="EMBL/GenBank/DDBJ databases">
        <title>Genomic Encyclopedia of Archaeal and Bacterial Type Strains, Phase II (KMG-II): from individual species to whole genera.</title>
        <authorList>
            <person name="Goeker M."/>
        </authorList>
    </citation>
    <scope>NUCLEOTIDE SEQUENCE [LARGE SCALE GENOMIC DNA]</scope>
    <source>
        <strain evidence="2 3">DSM 23082</strain>
    </source>
</reference>